<evidence type="ECO:0000256" key="4">
    <source>
        <dbReference type="PROSITE-ProRule" id="PRU00182"/>
    </source>
</evidence>
<keyword evidence="8" id="KW-1185">Reference proteome</keyword>
<evidence type="ECO:0000256" key="1">
    <source>
        <dbReference type="ARBA" id="ARBA00008348"/>
    </source>
</evidence>
<evidence type="ECO:0000313" key="7">
    <source>
        <dbReference type="EMBL" id="UWD34406.1"/>
    </source>
</evidence>
<reference evidence="7" key="1">
    <citation type="submission" date="2022-08" db="EMBL/GenBank/DDBJ databases">
        <title>Complete genome sequence of Mycoplasma molare type strain H 542.</title>
        <authorList>
            <person name="Spergser J."/>
        </authorList>
    </citation>
    <scope>NUCLEOTIDE SEQUENCE</scope>
    <source>
        <strain evidence="7">H 542</strain>
    </source>
</reference>
<dbReference type="Pfam" id="PF01479">
    <property type="entry name" value="S4"/>
    <property type="match status" value="1"/>
</dbReference>
<gene>
    <name evidence="7" type="ORF">NX772_01075</name>
</gene>
<dbReference type="RefSeq" id="WP_027123247.1">
    <property type="nucleotide sequence ID" value="NZ_CP103423.1"/>
</dbReference>
<comment type="similarity">
    <text evidence="1 5">Belongs to the pseudouridine synthase RsuA family.</text>
</comment>
<dbReference type="Proteomes" id="UP001058364">
    <property type="component" value="Chromosome"/>
</dbReference>
<organism evidence="7 8">
    <name type="scientific">Mesomycoplasma molare</name>
    <dbReference type="NCBI Taxonomy" id="171288"/>
    <lineage>
        <taxon>Bacteria</taxon>
        <taxon>Bacillati</taxon>
        <taxon>Mycoplasmatota</taxon>
        <taxon>Mycoplasmoidales</taxon>
        <taxon>Metamycoplasmataceae</taxon>
        <taxon>Mesomycoplasma</taxon>
    </lineage>
</organism>
<dbReference type="EMBL" id="CP103423">
    <property type="protein sequence ID" value="UWD34406.1"/>
    <property type="molecule type" value="Genomic_DNA"/>
</dbReference>
<dbReference type="SUPFAM" id="SSF55120">
    <property type="entry name" value="Pseudouridine synthase"/>
    <property type="match status" value="1"/>
</dbReference>
<evidence type="ECO:0000256" key="3">
    <source>
        <dbReference type="ARBA" id="ARBA00023235"/>
    </source>
</evidence>
<dbReference type="InterPro" id="IPR042092">
    <property type="entry name" value="PsdUridine_s_RsuA/RluB/E/F_cat"/>
</dbReference>
<evidence type="ECO:0000259" key="6">
    <source>
        <dbReference type="SMART" id="SM00363"/>
    </source>
</evidence>
<dbReference type="InterPro" id="IPR002942">
    <property type="entry name" value="S4_RNA-bd"/>
</dbReference>
<dbReference type="InterPro" id="IPR006145">
    <property type="entry name" value="PsdUridine_synth_RsuA/RluA"/>
</dbReference>
<dbReference type="Gene3D" id="3.30.70.580">
    <property type="entry name" value="Pseudouridine synthase I, catalytic domain, N-terminal subdomain"/>
    <property type="match status" value="1"/>
</dbReference>
<dbReference type="InterPro" id="IPR018496">
    <property type="entry name" value="PsdUridine_synth_RsuA/RluB_CS"/>
</dbReference>
<dbReference type="InterPro" id="IPR050343">
    <property type="entry name" value="RsuA_PseudoU_synthase"/>
</dbReference>
<dbReference type="PANTHER" id="PTHR47683">
    <property type="entry name" value="PSEUDOURIDINE SYNTHASE FAMILY PROTEIN-RELATED"/>
    <property type="match status" value="1"/>
</dbReference>
<dbReference type="CDD" id="cd00165">
    <property type="entry name" value="S4"/>
    <property type="match status" value="1"/>
</dbReference>
<dbReference type="CDD" id="cd02553">
    <property type="entry name" value="PseudoU_synth_RsuA"/>
    <property type="match status" value="1"/>
</dbReference>
<dbReference type="InterPro" id="IPR000748">
    <property type="entry name" value="PsdUridine_synth_RsuA/RluB/E/F"/>
</dbReference>
<feature type="domain" description="RNA-binding S4" evidence="6">
    <location>
        <begin position="3"/>
        <end position="65"/>
    </location>
</feature>
<dbReference type="InterPro" id="IPR036986">
    <property type="entry name" value="S4_RNA-bd_sf"/>
</dbReference>
<name>A0ABY5TXW3_9BACT</name>
<dbReference type="PROSITE" id="PS50889">
    <property type="entry name" value="S4"/>
    <property type="match status" value="1"/>
</dbReference>
<dbReference type="EC" id="5.4.99.-" evidence="5"/>
<protein>
    <recommendedName>
        <fullName evidence="5">Pseudouridine synthase</fullName>
        <ecNumber evidence="5">5.4.99.-</ecNumber>
    </recommendedName>
</protein>
<dbReference type="Gene3D" id="3.30.70.1560">
    <property type="entry name" value="Alpha-L RNA-binding motif"/>
    <property type="match status" value="1"/>
</dbReference>
<accession>A0ABY5TXW3</accession>
<dbReference type="PROSITE" id="PS01149">
    <property type="entry name" value="PSI_RSU"/>
    <property type="match status" value="1"/>
</dbReference>
<dbReference type="InterPro" id="IPR020103">
    <property type="entry name" value="PsdUridine_synth_cat_dom_sf"/>
</dbReference>
<sequence>MKQRIEKILSENSDYSRSEIKKLINNKKVKVNGKIITKSVLIENIENIEIMINDQIVKIKEKFIYILLNKPQNYVCANKDNLHKIVFELLDKEILKYKNLHTIGRLDKDTEGLLIITNDGEITHNLLSPKKHVSKTYYVELDNEIPTNLIEKFKEGFWINEYEKVLPSELEILNKNSSHLTIREGKFHQVKRMFAKFNLKVLFLKRISFNNLLLPDDLKIGEYIQITKKDLL</sequence>
<dbReference type="SUPFAM" id="SSF55174">
    <property type="entry name" value="Alpha-L RNA-binding motif"/>
    <property type="match status" value="1"/>
</dbReference>
<evidence type="ECO:0000256" key="5">
    <source>
        <dbReference type="RuleBase" id="RU003887"/>
    </source>
</evidence>
<dbReference type="SMART" id="SM00363">
    <property type="entry name" value="S4"/>
    <property type="match status" value="1"/>
</dbReference>
<dbReference type="NCBIfam" id="TIGR00093">
    <property type="entry name" value="pseudouridine synthase"/>
    <property type="match status" value="1"/>
</dbReference>
<proteinExistence type="inferred from homology"/>
<evidence type="ECO:0000256" key="2">
    <source>
        <dbReference type="ARBA" id="ARBA00022884"/>
    </source>
</evidence>
<keyword evidence="2 4" id="KW-0694">RNA-binding</keyword>
<dbReference type="Gene3D" id="3.10.290.10">
    <property type="entry name" value="RNA-binding S4 domain"/>
    <property type="match status" value="1"/>
</dbReference>
<evidence type="ECO:0000313" key="8">
    <source>
        <dbReference type="Proteomes" id="UP001058364"/>
    </source>
</evidence>
<dbReference type="PANTHER" id="PTHR47683:SF4">
    <property type="entry name" value="PSEUDOURIDINE SYNTHASE"/>
    <property type="match status" value="1"/>
</dbReference>
<dbReference type="InterPro" id="IPR020094">
    <property type="entry name" value="TruA/RsuA/RluB/E/F_N"/>
</dbReference>
<dbReference type="Pfam" id="PF00849">
    <property type="entry name" value="PseudoU_synth_2"/>
    <property type="match status" value="1"/>
</dbReference>
<keyword evidence="3 5" id="KW-0413">Isomerase</keyword>